<protein>
    <submittedName>
        <fullName evidence="2">Uncharacterized protein</fullName>
    </submittedName>
</protein>
<proteinExistence type="predicted"/>
<evidence type="ECO:0000313" key="2">
    <source>
        <dbReference type="EMBL" id="KIK75099.1"/>
    </source>
</evidence>
<organism evidence="2 3">
    <name type="scientific">Paxillus rubicundulus Ve08.2h10</name>
    <dbReference type="NCBI Taxonomy" id="930991"/>
    <lineage>
        <taxon>Eukaryota</taxon>
        <taxon>Fungi</taxon>
        <taxon>Dikarya</taxon>
        <taxon>Basidiomycota</taxon>
        <taxon>Agaricomycotina</taxon>
        <taxon>Agaricomycetes</taxon>
        <taxon>Agaricomycetidae</taxon>
        <taxon>Boletales</taxon>
        <taxon>Paxilineae</taxon>
        <taxon>Paxillaceae</taxon>
        <taxon>Paxillus</taxon>
    </lineage>
</organism>
<accession>A0A0D0D504</accession>
<dbReference type="OrthoDB" id="3063862at2759"/>
<gene>
    <name evidence="2" type="ORF">PAXRUDRAFT_173828</name>
</gene>
<feature type="region of interest" description="Disordered" evidence="1">
    <location>
        <begin position="101"/>
        <end position="127"/>
    </location>
</feature>
<dbReference type="Proteomes" id="UP000054538">
    <property type="component" value="Unassembled WGS sequence"/>
</dbReference>
<dbReference type="InParanoid" id="A0A0D0D504"/>
<dbReference type="STRING" id="930991.A0A0D0D504"/>
<name>A0A0D0D504_9AGAM</name>
<reference evidence="3" key="2">
    <citation type="submission" date="2015-01" db="EMBL/GenBank/DDBJ databases">
        <title>Evolutionary Origins and Diversification of the Mycorrhizal Mutualists.</title>
        <authorList>
            <consortium name="DOE Joint Genome Institute"/>
            <consortium name="Mycorrhizal Genomics Consortium"/>
            <person name="Kohler A."/>
            <person name="Kuo A."/>
            <person name="Nagy L.G."/>
            <person name="Floudas D."/>
            <person name="Copeland A."/>
            <person name="Barry K.W."/>
            <person name="Cichocki N."/>
            <person name="Veneault-Fourrey C."/>
            <person name="LaButti K."/>
            <person name="Lindquist E.A."/>
            <person name="Lipzen A."/>
            <person name="Lundell T."/>
            <person name="Morin E."/>
            <person name="Murat C."/>
            <person name="Riley R."/>
            <person name="Ohm R."/>
            <person name="Sun H."/>
            <person name="Tunlid A."/>
            <person name="Henrissat B."/>
            <person name="Grigoriev I.V."/>
            <person name="Hibbett D.S."/>
            <person name="Martin F."/>
        </authorList>
    </citation>
    <scope>NUCLEOTIDE SEQUENCE [LARGE SCALE GENOMIC DNA]</scope>
    <source>
        <strain evidence="3">Ve08.2h10</strain>
    </source>
</reference>
<feature type="non-terminal residue" evidence="2">
    <location>
        <position position="290"/>
    </location>
</feature>
<dbReference type="AlphaFoldDB" id="A0A0D0D504"/>
<evidence type="ECO:0000256" key="1">
    <source>
        <dbReference type="SAM" id="MobiDB-lite"/>
    </source>
</evidence>
<evidence type="ECO:0000313" key="3">
    <source>
        <dbReference type="Proteomes" id="UP000054538"/>
    </source>
</evidence>
<dbReference type="EMBL" id="KN828351">
    <property type="protein sequence ID" value="KIK75099.1"/>
    <property type="molecule type" value="Genomic_DNA"/>
</dbReference>
<reference evidence="2 3" key="1">
    <citation type="submission" date="2014-04" db="EMBL/GenBank/DDBJ databases">
        <authorList>
            <consortium name="DOE Joint Genome Institute"/>
            <person name="Kuo A."/>
            <person name="Kohler A."/>
            <person name="Jargeat P."/>
            <person name="Nagy L.G."/>
            <person name="Floudas D."/>
            <person name="Copeland A."/>
            <person name="Barry K.W."/>
            <person name="Cichocki N."/>
            <person name="Veneault-Fourrey C."/>
            <person name="LaButti K."/>
            <person name="Lindquist E.A."/>
            <person name="Lipzen A."/>
            <person name="Lundell T."/>
            <person name="Morin E."/>
            <person name="Murat C."/>
            <person name="Sun H."/>
            <person name="Tunlid A."/>
            <person name="Henrissat B."/>
            <person name="Grigoriev I.V."/>
            <person name="Hibbett D.S."/>
            <person name="Martin F."/>
            <person name="Nordberg H.P."/>
            <person name="Cantor M.N."/>
            <person name="Hua S.X."/>
        </authorList>
    </citation>
    <scope>NUCLEOTIDE SEQUENCE [LARGE SCALE GENOMIC DNA]</scope>
    <source>
        <strain evidence="2 3">Ve08.2h10</strain>
    </source>
</reference>
<keyword evidence="3" id="KW-1185">Reference proteome</keyword>
<dbReference type="HOGENOM" id="CLU_045441_0_1_1"/>
<sequence>MFSAIEMKKVKTKCEAKNASIDLFLDEPWDTLKAQILAKISASLAPHQLNYEHYTVTYHNNRILPKPGLTITTQADFDGMVKRVKGLATKMPVVNLTVVQDVTDPQQEEKENESDTDAPKSKSKKRVSGTFLDKKLKNIQLLRTRWTCLKTDSACASTHCYVFPGTKEHLLLNHERIDCWAAAMHRLESAQAKSSSSSAPIFNFSIGGELANLFQPQTLAAANGQGPVAHPSSVEASLLPSTHLPGQDMTVTDFCNMYKLDDDIATKLSSHSFKDARLLHFISFSDLKDM</sequence>